<organism evidence="2 3">
    <name type="scientific">Neisseria weixii</name>
    <dbReference type="NCBI Taxonomy" id="1853276"/>
    <lineage>
        <taxon>Bacteria</taxon>
        <taxon>Pseudomonadati</taxon>
        <taxon>Pseudomonadota</taxon>
        <taxon>Betaproteobacteria</taxon>
        <taxon>Neisseriales</taxon>
        <taxon>Neisseriaceae</taxon>
        <taxon>Neisseria</taxon>
    </lineage>
</organism>
<accession>A0A3N4MZH0</accession>
<reference evidence="2 3" key="1">
    <citation type="submission" date="2018-11" db="EMBL/GenBank/DDBJ databases">
        <title>Neisseria weixii sp. nov. isolated from the rectal contents of plateau pika (Ochotona cruzoniae).</title>
        <authorList>
            <person name="Zhang G."/>
        </authorList>
    </citation>
    <scope>NUCLEOTIDE SEQUENCE [LARGE SCALE GENOMIC DNA]</scope>
    <source>
        <strain evidence="2 3">10009</strain>
    </source>
</reference>
<evidence type="ECO:0000313" key="3">
    <source>
        <dbReference type="Proteomes" id="UP000272412"/>
    </source>
</evidence>
<dbReference type="Proteomes" id="UP000272412">
    <property type="component" value="Unassembled WGS sequence"/>
</dbReference>
<dbReference type="OrthoDB" id="6898931at2"/>
<feature type="region of interest" description="Disordered" evidence="1">
    <location>
        <begin position="15"/>
        <end position="38"/>
    </location>
</feature>
<gene>
    <name evidence="2" type="ORF">EGK74_04065</name>
</gene>
<protein>
    <recommendedName>
        <fullName evidence="4">Phage protein</fullName>
    </recommendedName>
</protein>
<feature type="compositionally biased region" description="Low complexity" evidence="1">
    <location>
        <begin position="26"/>
        <end position="36"/>
    </location>
</feature>
<evidence type="ECO:0008006" key="4">
    <source>
        <dbReference type="Google" id="ProtNLM"/>
    </source>
</evidence>
<sequence>MKYRNMFLKYYAPADGDGADGGNGGNAADNGQNQGGFSQADVDAAIEQAVNGLKAKNSELLGKLKTQSEQLKQFDGIDADSMRAMLKQFSDEEEQKLFAAGKFEDVFNKRTEKLTGEHQKQLQAKEAEIAKIASRAEKLNQLAVNGALAAASGAVGVLPESTKAIQALAKGVFVTDENGAVVALDEEGDVIYGKDGKTPLTPAEWLESLKEEMPNLFAMPKGAGAKGGGNPSVNQGRLGGTPAERAAYLAAKYNLPNS</sequence>
<evidence type="ECO:0000256" key="1">
    <source>
        <dbReference type="SAM" id="MobiDB-lite"/>
    </source>
</evidence>
<evidence type="ECO:0000313" key="2">
    <source>
        <dbReference type="EMBL" id="RPD89402.1"/>
    </source>
</evidence>
<dbReference type="EMBL" id="RPFL01000007">
    <property type="protein sequence ID" value="RPD89402.1"/>
    <property type="molecule type" value="Genomic_DNA"/>
</dbReference>
<name>A0A3N4MZH0_9NEIS</name>
<keyword evidence="3" id="KW-1185">Reference proteome</keyword>
<dbReference type="RefSeq" id="WP_123804571.1">
    <property type="nucleotide sequence ID" value="NZ_RPFL01000007.1"/>
</dbReference>
<comment type="caution">
    <text evidence="2">The sequence shown here is derived from an EMBL/GenBank/DDBJ whole genome shotgun (WGS) entry which is preliminary data.</text>
</comment>
<feature type="region of interest" description="Disordered" evidence="1">
    <location>
        <begin position="220"/>
        <end position="240"/>
    </location>
</feature>
<dbReference type="AlphaFoldDB" id="A0A3N4MZH0"/>
<proteinExistence type="predicted"/>